<evidence type="ECO:0000313" key="4">
    <source>
        <dbReference type="Proteomes" id="UP000824204"/>
    </source>
</evidence>
<protein>
    <submittedName>
        <fullName evidence="3">Alpha/beta hydrolase</fullName>
    </submittedName>
</protein>
<dbReference type="GO" id="GO:0016787">
    <property type="term" value="F:hydrolase activity"/>
    <property type="evidence" value="ECO:0007669"/>
    <property type="project" value="UniProtKB-KW"/>
</dbReference>
<gene>
    <name evidence="3" type="ORF">H9741_06315</name>
</gene>
<dbReference type="Pfam" id="PF20434">
    <property type="entry name" value="BD-FAE"/>
    <property type="match status" value="1"/>
</dbReference>
<dbReference type="PANTHER" id="PTHR48081">
    <property type="entry name" value="AB HYDROLASE SUPERFAMILY PROTEIN C4A8.06C"/>
    <property type="match status" value="1"/>
</dbReference>
<evidence type="ECO:0000256" key="1">
    <source>
        <dbReference type="ARBA" id="ARBA00022801"/>
    </source>
</evidence>
<reference evidence="3" key="2">
    <citation type="submission" date="2021-04" db="EMBL/GenBank/DDBJ databases">
        <authorList>
            <person name="Gilroy R."/>
        </authorList>
    </citation>
    <scope>NUCLEOTIDE SEQUENCE</scope>
    <source>
        <strain evidence="3">811</strain>
    </source>
</reference>
<evidence type="ECO:0000313" key="3">
    <source>
        <dbReference type="EMBL" id="HIX08063.1"/>
    </source>
</evidence>
<dbReference type="PANTHER" id="PTHR48081:SF6">
    <property type="entry name" value="PEPTIDASE S9 PROLYL OLIGOPEPTIDASE CATALYTIC DOMAIN-CONTAINING PROTEIN"/>
    <property type="match status" value="1"/>
</dbReference>
<dbReference type="InterPro" id="IPR029058">
    <property type="entry name" value="AB_hydrolase_fold"/>
</dbReference>
<reference evidence="3" key="1">
    <citation type="journal article" date="2021" name="PeerJ">
        <title>Extensive microbial diversity within the chicken gut microbiome revealed by metagenomics and culture.</title>
        <authorList>
            <person name="Gilroy R."/>
            <person name="Ravi A."/>
            <person name="Getino M."/>
            <person name="Pursley I."/>
            <person name="Horton D.L."/>
            <person name="Alikhan N.F."/>
            <person name="Baker D."/>
            <person name="Gharbi K."/>
            <person name="Hall N."/>
            <person name="Watson M."/>
            <person name="Adriaenssens E.M."/>
            <person name="Foster-Nyarko E."/>
            <person name="Jarju S."/>
            <person name="Secka A."/>
            <person name="Antonio M."/>
            <person name="Oren A."/>
            <person name="Chaudhuri R.R."/>
            <person name="La Ragione R."/>
            <person name="Hildebrand F."/>
            <person name="Pallen M.J."/>
        </authorList>
    </citation>
    <scope>NUCLEOTIDE SEQUENCE</scope>
    <source>
        <strain evidence="3">811</strain>
    </source>
</reference>
<dbReference type="SUPFAM" id="SSF53474">
    <property type="entry name" value="alpha/beta-Hydrolases"/>
    <property type="match status" value="1"/>
</dbReference>
<accession>A0A9D2AFN1</accession>
<dbReference type="Gene3D" id="3.40.50.1820">
    <property type="entry name" value="alpha/beta hydrolase"/>
    <property type="match status" value="1"/>
</dbReference>
<organism evidence="3 4">
    <name type="scientific">Candidatus Borkfalkia faecipullorum</name>
    <dbReference type="NCBI Taxonomy" id="2838510"/>
    <lineage>
        <taxon>Bacteria</taxon>
        <taxon>Bacillati</taxon>
        <taxon>Bacillota</taxon>
        <taxon>Clostridia</taxon>
        <taxon>Christensenellales</taxon>
        <taxon>Christensenellaceae</taxon>
        <taxon>Candidatus Borkfalkia</taxon>
    </lineage>
</organism>
<feature type="domain" description="BD-FAE-like" evidence="2">
    <location>
        <begin position="36"/>
        <end position="136"/>
    </location>
</feature>
<dbReference type="AlphaFoldDB" id="A0A9D2AFN1"/>
<dbReference type="InterPro" id="IPR050300">
    <property type="entry name" value="GDXG_lipolytic_enzyme"/>
</dbReference>
<comment type="caution">
    <text evidence="3">The sequence shown here is derived from an EMBL/GenBank/DDBJ whole genome shotgun (WGS) entry which is preliminary data.</text>
</comment>
<proteinExistence type="predicted"/>
<keyword evidence="1 3" id="KW-0378">Hydrolase</keyword>
<sequence length="283" mass="31762">MITEKIDLYKWAGVERKGEEKGYLYSFRHMVVTEMNVRKTRPAILIFPGGGYCFVSQREGEPIALQYLAQGFDCFVLDYDIAPAHRYPVPLVQAGMAMMYLRREADKLNIDGEHIAAIGFSAGGHLCGCISLLWDDPALKAMWGEECERIRPDASVYSYPVVSSDKAVAHVGSFDNLCADLVDRKDYSLDKKVRPSAKPSFIWANSPDDCVPVENSILLYSALHKAGVPAELHIYADGWHGMSTCDEEVNEGDVSDPMFRHIRTWLPLSAEFLKRFGFVVKNV</sequence>
<dbReference type="EMBL" id="DXFX01000080">
    <property type="protein sequence ID" value="HIX08063.1"/>
    <property type="molecule type" value="Genomic_DNA"/>
</dbReference>
<dbReference type="Proteomes" id="UP000824204">
    <property type="component" value="Unassembled WGS sequence"/>
</dbReference>
<evidence type="ECO:0000259" key="2">
    <source>
        <dbReference type="Pfam" id="PF20434"/>
    </source>
</evidence>
<dbReference type="InterPro" id="IPR049492">
    <property type="entry name" value="BD-FAE-like_dom"/>
</dbReference>
<name>A0A9D2AFN1_9FIRM</name>